<gene>
    <name evidence="1" type="primary">comGG</name>
    <name evidence="1" type="ORF">OE105_07300</name>
</gene>
<keyword evidence="2" id="KW-1185">Reference proteome</keyword>
<dbReference type="Pfam" id="PF14173">
    <property type="entry name" value="ComGG"/>
    <property type="match status" value="1"/>
</dbReference>
<dbReference type="InterPro" id="IPR020372">
    <property type="entry name" value="Competence_ComGG"/>
</dbReference>
<accession>A0A9E8RXP6</accession>
<reference evidence="1" key="1">
    <citation type="submission" date="2022-09" db="EMBL/GenBank/DDBJ databases">
        <title>Complete Genomes of Fervidibacillus albus and Fervidibacillus halotolerans isolated from tidal flat sediments.</title>
        <authorList>
            <person name="Kwon K.K."/>
            <person name="Yang S.-H."/>
            <person name="Park M.J."/>
            <person name="Oh H.-M."/>
        </authorList>
    </citation>
    <scope>NUCLEOTIDE SEQUENCE</scope>
    <source>
        <strain evidence="1">MEBiC13594</strain>
    </source>
</reference>
<proteinExistence type="predicted"/>
<dbReference type="EMBL" id="CP106877">
    <property type="protein sequence ID" value="WAA11444.1"/>
    <property type="molecule type" value="Genomic_DNA"/>
</dbReference>
<name>A0A9E8RXP6_9BACI</name>
<dbReference type="AlphaFoldDB" id="A0A9E8RXP6"/>
<dbReference type="KEGG" id="fhl:OE105_07300"/>
<evidence type="ECO:0000313" key="1">
    <source>
        <dbReference type="EMBL" id="WAA11444.1"/>
    </source>
</evidence>
<protein>
    <submittedName>
        <fullName evidence="1">Competence type IV pilus minor pilin ComGG</fullName>
    </submittedName>
</protein>
<evidence type="ECO:0000313" key="2">
    <source>
        <dbReference type="Proteomes" id="UP001164726"/>
    </source>
</evidence>
<sequence length="97" mass="11451">MRYETEKRFFAATKTGYDLETLLIYSVEQLNDHLKNNDLPNQGSFQMDVGYAIFETVDESEEEKTIRLDCYTFNGGKHSVWITFDQRTNRIIGWNEI</sequence>
<dbReference type="RefSeq" id="WP_275419555.1">
    <property type="nucleotide sequence ID" value="NZ_CP106877.1"/>
</dbReference>
<organism evidence="1 2">
    <name type="scientific">Fervidibacillus halotolerans</name>
    <dbReference type="NCBI Taxonomy" id="2980027"/>
    <lineage>
        <taxon>Bacteria</taxon>
        <taxon>Bacillati</taxon>
        <taxon>Bacillota</taxon>
        <taxon>Bacilli</taxon>
        <taxon>Bacillales</taxon>
        <taxon>Bacillaceae</taxon>
        <taxon>Fervidibacillus</taxon>
    </lineage>
</organism>
<dbReference type="Proteomes" id="UP001164726">
    <property type="component" value="Chromosome"/>
</dbReference>